<reference evidence="7 8" key="1">
    <citation type="submission" date="2017-06" db="EMBL/GenBank/DDBJ databases">
        <title>Draft genome sequence of a variant of Elsinoe murrayae.</title>
        <authorList>
            <person name="Cheng Q."/>
        </authorList>
    </citation>
    <scope>NUCLEOTIDE SEQUENCE [LARGE SCALE GENOMIC DNA]</scope>
    <source>
        <strain evidence="7 8">CQ-2017a</strain>
    </source>
</reference>
<evidence type="ECO:0000313" key="7">
    <source>
        <dbReference type="EMBL" id="PNS17356.1"/>
    </source>
</evidence>
<comment type="caution">
    <text evidence="7">The sequence shown here is derived from an EMBL/GenBank/DDBJ whole genome shotgun (WGS) entry which is preliminary data.</text>
</comment>
<dbReference type="OrthoDB" id="73465at2759"/>
<feature type="transmembrane region" description="Helical" evidence="6">
    <location>
        <begin position="46"/>
        <end position="64"/>
    </location>
</feature>
<proteinExistence type="inferred from homology"/>
<dbReference type="GO" id="GO:0030026">
    <property type="term" value="P:intracellular manganese ion homeostasis"/>
    <property type="evidence" value="ECO:0007669"/>
    <property type="project" value="InterPro"/>
</dbReference>
<dbReference type="Pfam" id="PF01988">
    <property type="entry name" value="VIT1"/>
    <property type="match status" value="1"/>
</dbReference>
<dbReference type="InterPro" id="IPR008217">
    <property type="entry name" value="Ccc1_fam"/>
</dbReference>
<evidence type="ECO:0000256" key="4">
    <source>
        <dbReference type="ARBA" id="ARBA00022989"/>
    </source>
</evidence>
<dbReference type="EMBL" id="NKHZ01000051">
    <property type="protein sequence ID" value="PNS17356.1"/>
    <property type="molecule type" value="Genomic_DNA"/>
</dbReference>
<keyword evidence="4 6" id="KW-1133">Transmembrane helix</keyword>
<evidence type="ECO:0000256" key="2">
    <source>
        <dbReference type="ARBA" id="ARBA00007049"/>
    </source>
</evidence>
<evidence type="ECO:0000256" key="3">
    <source>
        <dbReference type="ARBA" id="ARBA00022692"/>
    </source>
</evidence>
<evidence type="ECO:0000256" key="5">
    <source>
        <dbReference type="ARBA" id="ARBA00023136"/>
    </source>
</evidence>
<protein>
    <submittedName>
        <fullName evidence="7">Uncharacterized protein</fullName>
    </submittedName>
</protein>
<feature type="transmembrane region" description="Helical" evidence="6">
    <location>
        <begin position="20"/>
        <end position="40"/>
    </location>
</feature>
<keyword evidence="5 6" id="KW-0472">Membrane</keyword>
<dbReference type="PANTHER" id="PTHR31851">
    <property type="entry name" value="FE(2+)/MN(2+) TRANSPORTER PCL1"/>
    <property type="match status" value="1"/>
</dbReference>
<organism evidence="7 8">
    <name type="scientific">Sphaceloma murrayae</name>
    <dbReference type="NCBI Taxonomy" id="2082308"/>
    <lineage>
        <taxon>Eukaryota</taxon>
        <taxon>Fungi</taxon>
        <taxon>Dikarya</taxon>
        <taxon>Ascomycota</taxon>
        <taxon>Pezizomycotina</taxon>
        <taxon>Dothideomycetes</taxon>
        <taxon>Dothideomycetidae</taxon>
        <taxon>Myriangiales</taxon>
        <taxon>Elsinoaceae</taxon>
        <taxon>Sphaceloma</taxon>
    </lineage>
</organism>
<keyword evidence="3 6" id="KW-0812">Transmembrane</keyword>
<evidence type="ECO:0000313" key="8">
    <source>
        <dbReference type="Proteomes" id="UP000243797"/>
    </source>
</evidence>
<accession>A0A2K1QQI2</accession>
<dbReference type="InParanoid" id="A0A2K1QQI2"/>
<dbReference type="STRING" id="2082308.A0A2K1QQI2"/>
<comment type="subcellular location">
    <subcellularLocation>
        <location evidence="1">Endomembrane system</location>
        <topology evidence="1">Multi-pass membrane protein</topology>
    </subcellularLocation>
</comment>
<keyword evidence="8" id="KW-1185">Reference proteome</keyword>
<gene>
    <name evidence="7" type="ORF">CAC42_7039</name>
</gene>
<evidence type="ECO:0000256" key="1">
    <source>
        <dbReference type="ARBA" id="ARBA00004127"/>
    </source>
</evidence>
<sequence>MDFKLRLEKPDHRFALYEGLVMSLAYTLGGLIPMVPYFVIKKTLTALYVSIATTVIVLVAFGYVKAVITGCNSRDRWVSAAQTLAVGVLATGTSYGIVRGINATTPQDKPQTPTEGTFVGPGLEKASML</sequence>
<name>A0A2K1QQI2_9PEZI</name>
<comment type="similarity">
    <text evidence="2">Belongs to the CCC1 family.</text>
</comment>
<dbReference type="Proteomes" id="UP000243797">
    <property type="component" value="Unassembled WGS sequence"/>
</dbReference>
<dbReference type="AlphaFoldDB" id="A0A2K1QQI2"/>
<dbReference type="GO" id="GO:0012505">
    <property type="term" value="C:endomembrane system"/>
    <property type="evidence" value="ECO:0007669"/>
    <property type="project" value="UniProtKB-SubCell"/>
</dbReference>
<evidence type="ECO:0000256" key="6">
    <source>
        <dbReference type="SAM" id="Phobius"/>
    </source>
</evidence>
<dbReference type="GO" id="GO:0005384">
    <property type="term" value="F:manganese ion transmembrane transporter activity"/>
    <property type="evidence" value="ECO:0007669"/>
    <property type="project" value="InterPro"/>
</dbReference>